<proteinExistence type="predicted"/>
<keyword evidence="2" id="KW-0472">Membrane</keyword>
<gene>
    <name evidence="3" type="ORF">AArc1_2232</name>
    <name evidence="4" type="ORF">AArcMg_1385</name>
</gene>
<reference evidence="6" key="1">
    <citation type="submission" date="2017-10" db="EMBL/GenBank/DDBJ databases">
        <title>Phenotypic and genomic properties of facultatively anaerobic sulfur-reducing natronoarchaea from hypersaline soda lakes.</title>
        <authorList>
            <person name="Sorokin D.Y."/>
            <person name="Kublanov I.V."/>
            <person name="Roman P."/>
            <person name="Sinninghe Damste J.S."/>
            <person name="Golyshin P.N."/>
            <person name="Rojo D."/>
            <person name="Ciordia S."/>
            <person name="Mena Md.C."/>
            <person name="Ferrer M."/>
            <person name="Messina E."/>
            <person name="Smedile F."/>
            <person name="La Spada G."/>
            <person name="La Cono V."/>
            <person name="Yakimov M.M."/>
        </authorList>
    </citation>
    <scope>NUCLEOTIDE SEQUENCE [LARGE SCALE GENOMIC DNA]</scope>
    <source>
        <strain evidence="6">AArc1</strain>
    </source>
</reference>
<dbReference type="EMBL" id="CP027033">
    <property type="protein sequence ID" value="AXR81400.1"/>
    <property type="molecule type" value="Genomic_DNA"/>
</dbReference>
<feature type="transmembrane region" description="Helical" evidence="2">
    <location>
        <begin position="43"/>
        <end position="74"/>
    </location>
</feature>
<organism evidence="4 5">
    <name type="scientific">Natrarchaeobaculum sulfurireducens</name>
    <dbReference type="NCBI Taxonomy" id="2044521"/>
    <lineage>
        <taxon>Archaea</taxon>
        <taxon>Methanobacteriati</taxon>
        <taxon>Methanobacteriota</taxon>
        <taxon>Stenosarchaea group</taxon>
        <taxon>Halobacteria</taxon>
        <taxon>Halobacteriales</taxon>
        <taxon>Natrialbaceae</taxon>
        <taxon>Natrarchaeobaculum</taxon>
    </lineage>
</organism>
<feature type="transmembrane region" description="Helical" evidence="2">
    <location>
        <begin position="113"/>
        <end position="131"/>
    </location>
</feature>
<dbReference type="AlphaFoldDB" id="A0A346PPF5"/>
<feature type="region of interest" description="Disordered" evidence="1">
    <location>
        <begin position="1"/>
        <end position="23"/>
    </location>
</feature>
<dbReference type="GeneID" id="37641872"/>
<reference evidence="5" key="2">
    <citation type="submission" date="2018-02" db="EMBL/GenBank/DDBJ databases">
        <title>Phenotypic and genomic properties of facultatively anaerobic sulfur-reducing natronoarchaea from hypersaline soda lakes.</title>
        <authorList>
            <person name="Sorokin D.Y."/>
            <person name="Kublanov I.V."/>
            <person name="Roman P."/>
            <person name="Sinninghe Damste J.S."/>
            <person name="Golyshin P.N."/>
            <person name="Rojo D."/>
            <person name="Ciordia S."/>
            <person name="Mena M.D.C."/>
            <person name="Ferrer M."/>
            <person name="Messina E."/>
            <person name="Smedile F."/>
            <person name="La Spada G."/>
            <person name="La Cono V."/>
            <person name="Yakimov M.M."/>
        </authorList>
    </citation>
    <scope>NUCLEOTIDE SEQUENCE [LARGE SCALE GENOMIC DNA]</scope>
    <source>
        <strain evidence="5">AArc-Mg</strain>
    </source>
</reference>
<evidence type="ECO:0000313" key="3">
    <source>
        <dbReference type="EMBL" id="AXR78548.1"/>
    </source>
</evidence>
<feature type="compositionally biased region" description="Acidic residues" evidence="1">
    <location>
        <begin position="1"/>
        <end position="15"/>
    </location>
</feature>
<reference evidence="4" key="3">
    <citation type="journal article" date="2019" name="Int. J. Syst. Evol. Microbiol.">
        <title>Natronolimnobius sulfurireducens sp. nov. and Halalkaliarchaeum desulfuricum gen. nov., sp. nov., the first sulfur-respiring alkaliphilic haloarchaea from hypersaline alkaline lakes.</title>
        <authorList>
            <person name="Sorokin D.Y."/>
            <person name="Yakimov M."/>
            <person name="Messina E."/>
            <person name="Merkel A.Y."/>
            <person name="Bale N.J."/>
            <person name="Sinninghe Damste J.S."/>
        </authorList>
    </citation>
    <scope>NUCLEOTIDE SEQUENCE</scope>
    <source>
        <strain evidence="4">AArc-Mg</strain>
        <strain evidence="3">AArc1</strain>
    </source>
</reference>
<dbReference type="RefSeq" id="WP_228442323.1">
    <property type="nucleotide sequence ID" value="NZ_CP024047.1"/>
</dbReference>
<feature type="transmembrane region" description="Helical" evidence="2">
    <location>
        <begin position="81"/>
        <end position="107"/>
    </location>
</feature>
<accession>A0A346PPF5</accession>
<evidence type="ECO:0000313" key="5">
    <source>
        <dbReference type="Proteomes" id="UP000258613"/>
    </source>
</evidence>
<evidence type="ECO:0000256" key="2">
    <source>
        <dbReference type="SAM" id="Phobius"/>
    </source>
</evidence>
<dbReference type="Proteomes" id="UP000258707">
    <property type="component" value="Chromosome"/>
</dbReference>
<name>A0A346PPF5_9EURY</name>
<evidence type="ECO:0000256" key="1">
    <source>
        <dbReference type="SAM" id="MobiDB-lite"/>
    </source>
</evidence>
<dbReference type="Proteomes" id="UP000258613">
    <property type="component" value="Chromosome"/>
</dbReference>
<keyword evidence="5" id="KW-1185">Reference proteome</keyword>
<keyword evidence="2" id="KW-0812">Transmembrane</keyword>
<dbReference type="KEGG" id="nag:AArcMg_1385"/>
<keyword evidence="2" id="KW-1133">Transmembrane helix</keyword>
<evidence type="ECO:0000313" key="4">
    <source>
        <dbReference type="EMBL" id="AXR81400.1"/>
    </source>
</evidence>
<accession>A0A346PGA3</accession>
<dbReference type="EMBL" id="CP024047">
    <property type="protein sequence ID" value="AXR78548.1"/>
    <property type="molecule type" value="Genomic_DNA"/>
</dbReference>
<sequence>MTGSSELEDVTEDSNEGATRSPRLLEQVGEGLETVRSDGRAHALALGVAIVVGLGLASLHWVGLIVAGALVGLVSPTLGRAVAGAIGVGLIVLLTFAVSLGGAIGPALAMTPVSYLVAAAGIGLPIFGSLVRGIV</sequence>
<dbReference type="KEGG" id="nan:AArc1_2232"/>
<protein>
    <submittedName>
        <fullName evidence="4">Uncharacterized protein</fullName>
    </submittedName>
</protein>
<evidence type="ECO:0000313" key="6">
    <source>
        <dbReference type="Proteomes" id="UP000258707"/>
    </source>
</evidence>